<gene>
    <name evidence="1" type="ORF">B6N60_05177</name>
</gene>
<keyword evidence="2" id="KW-1185">Reference proteome</keyword>
<organism evidence="1 2">
    <name type="scientific">Richelia sinica FACHB-800</name>
    <dbReference type="NCBI Taxonomy" id="1357546"/>
    <lineage>
        <taxon>Bacteria</taxon>
        <taxon>Bacillati</taxon>
        <taxon>Cyanobacteriota</taxon>
        <taxon>Cyanophyceae</taxon>
        <taxon>Nostocales</taxon>
        <taxon>Nostocaceae</taxon>
        <taxon>Richelia</taxon>
    </lineage>
</organism>
<dbReference type="Proteomes" id="UP000683511">
    <property type="component" value="Chromosome"/>
</dbReference>
<name>A0A975Y7K6_9NOST</name>
<dbReference type="KEGG" id="rsin:B6N60_05177"/>
<proteinExistence type="predicted"/>
<accession>A0A975Y7K6</accession>
<evidence type="ECO:0000313" key="1">
    <source>
        <dbReference type="EMBL" id="QXE26445.1"/>
    </source>
</evidence>
<dbReference type="AlphaFoldDB" id="A0A975Y7K6"/>
<reference evidence="1" key="1">
    <citation type="submission" date="2017-04" db="EMBL/GenBank/DDBJ databases">
        <title>Genome deletions in a multicellular cyanobacterial endosymbiont for morphological adaptation in marine diatoms.</title>
        <authorList>
            <person name="Wang Y."/>
            <person name="Gao H."/>
            <person name="Li R."/>
            <person name="Xu X."/>
        </authorList>
    </citation>
    <scope>NUCLEOTIDE SEQUENCE</scope>
    <source>
        <strain evidence="1">FACHB 800</strain>
    </source>
</reference>
<evidence type="ECO:0000313" key="2">
    <source>
        <dbReference type="Proteomes" id="UP000683511"/>
    </source>
</evidence>
<dbReference type="EMBL" id="CP021056">
    <property type="protein sequence ID" value="QXE26445.1"/>
    <property type="molecule type" value="Genomic_DNA"/>
</dbReference>
<sequence length="56" mass="6253">MNLSQQSSSGKFFGQPRFEKSIIGLVVGSSHHQFGGNTAHFTVDPVFVGMRFIFYE</sequence>
<protein>
    <submittedName>
        <fullName evidence="1">Uncharacterized protein</fullName>
    </submittedName>
</protein>